<comment type="caution">
    <text evidence="2">The sequence shown here is derived from an EMBL/GenBank/DDBJ whole genome shotgun (WGS) entry which is preliminary data.</text>
</comment>
<reference evidence="2 3" key="1">
    <citation type="submission" date="2018-08" db="EMBL/GenBank/DDBJ databases">
        <title>Recombination of ecologically and evolutionarily significant loci maintains genetic cohesion in the Pseudomonas syringae species complex.</title>
        <authorList>
            <person name="Dillon M."/>
            <person name="Thakur S."/>
            <person name="Almeida R.N.D."/>
            <person name="Weir B.S."/>
            <person name="Guttman D.S."/>
        </authorList>
    </citation>
    <scope>NUCLEOTIDE SEQUENCE [LARGE SCALE GENOMIC DNA]</scope>
    <source>
        <strain evidence="2 3">ICMP 3883</strain>
    </source>
</reference>
<dbReference type="EMBL" id="RBNR01000072">
    <property type="protein sequence ID" value="RML46335.1"/>
    <property type="molecule type" value="Genomic_DNA"/>
</dbReference>
<protein>
    <recommendedName>
        <fullName evidence="4">DNA-binding protein</fullName>
    </recommendedName>
</protein>
<feature type="region of interest" description="Disordered" evidence="1">
    <location>
        <begin position="1"/>
        <end position="21"/>
    </location>
</feature>
<evidence type="ECO:0008006" key="4">
    <source>
        <dbReference type="Google" id="ProtNLM"/>
    </source>
</evidence>
<gene>
    <name evidence="2" type="ORF">ALQ95_200111</name>
</gene>
<evidence type="ECO:0000313" key="2">
    <source>
        <dbReference type="EMBL" id="RML46335.1"/>
    </source>
</evidence>
<dbReference type="Proteomes" id="UP000280292">
    <property type="component" value="Unassembled WGS sequence"/>
</dbReference>
<evidence type="ECO:0000256" key="1">
    <source>
        <dbReference type="SAM" id="MobiDB-lite"/>
    </source>
</evidence>
<proteinExistence type="predicted"/>
<sequence length="213" mass="23820">MSSTQANFVTHPSKNGRDANNLSSLMERLTTLISRDLARMDNDADIQSLASLTDDQLLLEVISKSATLRSAMDERQLKKELRRAKAKQEFYEDLKEFGGTVKAKDAAVLLNATRQTVNNHIKNGKLIGIKDGTDYLIPAFQFLETGKVNHLEEILGLMSKCAPITQCSFFMASMVDEGKPYEARITVLRRGPTQQELDYIKRDAKLLLSHTAS</sequence>
<dbReference type="RefSeq" id="WP_147461642.1">
    <property type="nucleotide sequence ID" value="NZ_RBNR01000072.1"/>
</dbReference>
<name>A0A3M2W4I0_PSESI</name>
<organism evidence="2 3">
    <name type="scientific">Pseudomonas syringae pv. ribicola</name>
    <dbReference type="NCBI Taxonomy" id="55398"/>
    <lineage>
        <taxon>Bacteria</taxon>
        <taxon>Pseudomonadati</taxon>
        <taxon>Pseudomonadota</taxon>
        <taxon>Gammaproteobacteria</taxon>
        <taxon>Pseudomonadales</taxon>
        <taxon>Pseudomonadaceae</taxon>
        <taxon>Pseudomonas</taxon>
    </lineage>
</organism>
<evidence type="ECO:0000313" key="3">
    <source>
        <dbReference type="Proteomes" id="UP000280292"/>
    </source>
</evidence>
<dbReference type="AlphaFoldDB" id="A0A3M2W4I0"/>
<accession>A0A3M2W4I0</accession>